<protein>
    <recommendedName>
        <fullName evidence="5">Sel1 repeat family protein</fullName>
    </recommendedName>
</protein>
<sequence>MRRILLHLSIILISLISCSKQETSVNKTVKETPDKFNINDDTIKRNLNDAIKKGDTLAYIRSLKAFTVHGYEKEFLYYAIKMAEEHNYPLAYENVYTILVRISEENGYKTDSKIGDYYLLRAYELGSKSAKYDLESYYKGKKIPNSKSILDDSK</sequence>
<evidence type="ECO:0000313" key="2">
    <source>
        <dbReference type="EMBL" id="PNW13173.1"/>
    </source>
</evidence>
<evidence type="ECO:0000313" key="1">
    <source>
        <dbReference type="EMBL" id="AZA83533.1"/>
    </source>
</evidence>
<proteinExistence type="predicted"/>
<reference evidence="1 4" key="2">
    <citation type="submission" date="2018-11" db="EMBL/GenBank/DDBJ databases">
        <title>Proposal to divide the Flavobacteriaceae and reorganize its genera based on Amino Acid Identity values calculated from whole genome sequences.</title>
        <authorList>
            <person name="Nicholson A.C."/>
            <person name="Gulvik C.A."/>
            <person name="Whitney A.M."/>
            <person name="Humrighouse B.W."/>
            <person name="Bell M."/>
            <person name="Holmes B."/>
            <person name="Steigerwalt A.G."/>
            <person name="Villarma A."/>
            <person name="Sheth M."/>
            <person name="Batra D."/>
            <person name="Pryor J."/>
            <person name="Bernardet J.-F."/>
            <person name="Hugo C."/>
            <person name="Kampfer P."/>
            <person name="Newman J."/>
            <person name="McQuiston J.R."/>
        </authorList>
    </citation>
    <scope>NUCLEOTIDE SEQUENCE [LARGE SCALE GENOMIC DNA]</scope>
    <source>
        <strain evidence="1 4">KC_1864</strain>
    </source>
</reference>
<keyword evidence="4" id="KW-1185">Reference proteome</keyword>
<dbReference type="EMBL" id="CP033924">
    <property type="protein sequence ID" value="AZA83533.1"/>
    <property type="molecule type" value="Genomic_DNA"/>
</dbReference>
<dbReference type="AlphaFoldDB" id="A0A3G6RLS0"/>
<dbReference type="Proteomes" id="UP000236262">
    <property type="component" value="Unassembled WGS sequence"/>
</dbReference>
<dbReference type="OrthoDB" id="1275156at2"/>
<evidence type="ECO:0008006" key="5">
    <source>
        <dbReference type="Google" id="ProtNLM"/>
    </source>
</evidence>
<name>A0A3G6RLS0_CHRLC</name>
<dbReference type="EMBL" id="PPEH01000005">
    <property type="protein sequence ID" value="PNW13173.1"/>
    <property type="molecule type" value="Genomic_DNA"/>
</dbReference>
<dbReference type="RefSeq" id="WP_103292575.1">
    <property type="nucleotide sequence ID" value="NZ_CP033924.1"/>
</dbReference>
<dbReference type="PROSITE" id="PS51257">
    <property type="entry name" value="PROKAR_LIPOPROTEIN"/>
    <property type="match status" value="1"/>
</dbReference>
<evidence type="ECO:0000313" key="3">
    <source>
        <dbReference type="Proteomes" id="UP000236262"/>
    </source>
</evidence>
<accession>A0A3G6RLS0</accession>
<evidence type="ECO:0000313" key="4">
    <source>
        <dbReference type="Proteomes" id="UP000279972"/>
    </source>
</evidence>
<dbReference type="Proteomes" id="UP000279972">
    <property type="component" value="Chromosome"/>
</dbReference>
<dbReference type="KEGG" id="clac:EG342_17325"/>
<gene>
    <name evidence="2" type="ORF">C1637_15240</name>
    <name evidence="1" type="ORF">EG342_17325</name>
</gene>
<reference evidence="2 3" key="1">
    <citation type="submission" date="2018-01" db="EMBL/GenBank/DDBJ databases">
        <title>Draft genome sequences of Chryseobacterium lactis NCTC11390, Chryseobacterium oncorhynchi 701B-08, and Chryseobacterium viscerum 687B-08.</title>
        <authorList>
            <person name="Jeong J.-J."/>
            <person name="Lee Y.J."/>
            <person name="Park B."/>
            <person name="Choi I.-G."/>
            <person name="Kim K.D."/>
        </authorList>
    </citation>
    <scope>NUCLEOTIDE SEQUENCE [LARGE SCALE GENOMIC DNA]</scope>
    <source>
        <strain evidence="2 3">NCTC11390</strain>
    </source>
</reference>
<organism evidence="2 3">
    <name type="scientific">Chryseobacterium lactis</name>
    <dbReference type="NCBI Taxonomy" id="1241981"/>
    <lineage>
        <taxon>Bacteria</taxon>
        <taxon>Pseudomonadati</taxon>
        <taxon>Bacteroidota</taxon>
        <taxon>Flavobacteriia</taxon>
        <taxon>Flavobacteriales</taxon>
        <taxon>Weeksellaceae</taxon>
        <taxon>Chryseobacterium group</taxon>
        <taxon>Chryseobacterium</taxon>
    </lineage>
</organism>